<dbReference type="PANTHER" id="PTHR43611">
    <property type="entry name" value="ALPHA-D-GLUCOSE 1-PHOSPHATE PHOSPHATASE"/>
    <property type="match status" value="1"/>
</dbReference>
<dbReference type="Gene3D" id="3.40.50.1000">
    <property type="entry name" value="HAD superfamily/HAD-like"/>
    <property type="match status" value="1"/>
</dbReference>
<dbReference type="OrthoDB" id="9797415at2"/>
<dbReference type="InterPro" id="IPR036412">
    <property type="entry name" value="HAD-like_sf"/>
</dbReference>
<dbReference type="PRINTS" id="PR00413">
    <property type="entry name" value="HADHALOGNASE"/>
</dbReference>
<dbReference type="CDD" id="cd02603">
    <property type="entry name" value="HAD_sEH-N_like"/>
    <property type="match status" value="1"/>
</dbReference>
<reference evidence="1 2" key="1">
    <citation type="submission" date="2018-06" db="EMBL/GenBank/DDBJ databases">
        <title>Genomic Encyclopedia of Archaeal and Bacterial Type Strains, Phase II (KMG-II): from individual species to whole genera.</title>
        <authorList>
            <person name="Goeker M."/>
        </authorList>
    </citation>
    <scope>NUCLEOTIDE SEQUENCE [LARGE SCALE GENOMIC DNA]</scope>
    <source>
        <strain evidence="1 2">DSM 19830</strain>
    </source>
</reference>
<dbReference type="SUPFAM" id="SSF56784">
    <property type="entry name" value="HAD-like"/>
    <property type="match status" value="1"/>
</dbReference>
<evidence type="ECO:0000313" key="2">
    <source>
        <dbReference type="Proteomes" id="UP000248882"/>
    </source>
</evidence>
<organism evidence="1 2">
    <name type="scientific">Algoriphagus chordae</name>
    <dbReference type="NCBI Taxonomy" id="237019"/>
    <lineage>
        <taxon>Bacteria</taxon>
        <taxon>Pseudomonadati</taxon>
        <taxon>Bacteroidota</taxon>
        <taxon>Cytophagia</taxon>
        <taxon>Cytophagales</taxon>
        <taxon>Cyclobacteriaceae</taxon>
        <taxon>Algoriphagus</taxon>
    </lineage>
</organism>
<dbReference type="PANTHER" id="PTHR43611:SF3">
    <property type="entry name" value="FLAVIN MONONUCLEOTIDE HYDROLASE 1, CHLOROPLATIC"/>
    <property type="match status" value="1"/>
</dbReference>
<comment type="caution">
    <text evidence="1">The sequence shown here is derived from an EMBL/GenBank/DDBJ whole genome shotgun (WGS) entry which is preliminary data.</text>
</comment>
<dbReference type="InterPro" id="IPR023214">
    <property type="entry name" value="HAD_sf"/>
</dbReference>
<dbReference type="InterPro" id="IPR006439">
    <property type="entry name" value="HAD-SF_hydro_IA"/>
</dbReference>
<accession>A0A2W7QSK0</accession>
<gene>
    <name evidence="1" type="ORF">LV85_02513</name>
</gene>
<dbReference type="SFLD" id="SFLDG01129">
    <property type="entry name" value="C1.5:_HAD__Beta-PGM__Phosphata"/>
    <property type="match status" value="1"/>
</dbReference>
<protein>
    <submittedName>
        <fullName evidence="1">Putative hydrolase of the HAD superfamily</fullName>
    </submittedName>
</protein>
<dbReference type="NCBIfam" id="TIGR01509">
    <property type="entry name" value="HAD-SF-IA-v3"/>
    <property type="match status" value="1"/>
</dbReference>
<dbReference type="GO" id="GO:0016787">
    <property type="term" value="F:hydrolase activity"/>
    <property type="evidence" value="ECO:0007669"/>
    <property type="project" value="UniProtKB-KW"/>
</dbReference>
<dbReference type="Pfam" id="PF00702">
    <property type="entry name" value="Hydrolase"/>
    <property type="match status" value="1"/>
</dbReference>
<name>A0A2W7QSK0_9BACT</name>
<dbReference type="RefSeq" id="WP_111319877.1">
    <property type="nucleotide sequence ID" value="NZ_QKZT01000010.1"/>
</dbReference>
<dbReference type="AlphaFoldDB" id="A0A2W7QSK0"/>
<dbReference type="InterPro" id="IPR023198">
    <property type="entry name" value="PGP-like_dom2"/>
</dbReference>
<keyword evidence="2" id="KW-1185">Reference proteome</keyword>
<dbReference type="SFLD" id="SFLDS00003">
    <property type="entry name" value="Haloacid_Dehalogenase"/>
    <property type="match status" value="1"/>
</dbReference>
<keyword evidence="1" id="KW-0378">Hydrolase</keyword>
<sequence length="209" mass="24141">MKNAPDADFLIFDLGNVIIDIDYQKALQRIKQEISTDLHDKVDGFYLTDFHKDYEVGRINSAAFRDEVRSYFQQDWNDEKVDELWNHLLLKIPSERLELISKLREKFQVGVLSNTNLIHILAVNRILKEDHGLENFDPIFDWVFLSHEMGLSKPSPEIFEKMLVDLGTSADRVIFFDDLIANVEGAKAVGIQAVHVTGPEVIFDYFKNV</sequence>
<dbReference type="Proteomes" id="UP000248882">
    <property type="component" value="Unassembled WGS sequence"/>
</dbReference>
<dbReference type="Gene3D" id="1.10.150.240">
    <property type="entry name" value="Putative phosphatase, domain 2"/>
    <property type="match status" value="1"/>
</dbReference>
<dbReference type="EMBL" id="QKZT01000010">
    <property type="protein sequence ID" value="PZX50971.1"/>
    <property type="molecule type" value="Genomic_DNA"/>
</dbReference>
<evidence type="ECO:0000313" key="1">
    <source>
        <dbReference type="EMBL" id="PZX50971.1"/>
    </source>
</evidence>
<proteinExistence type="predicted"/>